<dbReference type="AlphaFoldDB" id="A0A1H3Q7M8"/>
<evidence type="ECO:0000256" key="1">
    <source>
        <dbReference type="SAM" id="MobiDB-lite"/>
    </source>
</evidence>
<keyword evidence="3" id="KW-1185">Reference proteome</keyword>
<organism evidence="2 3">
    <name type="scientific">Jannaschia faecimaris</name>
    <dbReference type="NCBI Taxonomy" id="1244108"/>
    <lineage>
        <taxon>Bacteria</taxon>
        <taxon>Pseudomonadati</taxon>
        <taxon>Pseudomonadota</taxon>
        <taxon>Alphaproteobacteria</taxon>
        <taxon>Rhodobacterales</taxon>
        <taxon>Roseobacteraceae</taxon>
        <taxon>Jannaschia</taxon>
    </lineage>
</organism>
<accession>A0A1H3Q7M8</accession>
<dbReference type="RefSeq" id="WP_280140298.1">
    <property type="nucleotide sequence ID" value="NZ_FNPX01000006.1"/>
</dbReference>
<protein>
    <submittedName>
        <fullName evidence="2">Uncharacterized protein</fullName>
    </submittedName>
</protein>
<name>A0A1H3Q7M8_9RHOB</name>
<evidence type="ECO:0000313" key="3">
    <source>
        <dbReference type="Proteomes" id="UP000198914"/>
    </source>
</evidence>
<feature type="region of interest" description="Disordered" evidence="1">
    <location>
        <begin position="1"/>
        <end position="44"/>
    </location>
</feature>
<sequence>MGKGDKQKGNREVKKPKKEVVKAPLATPSANSRADLIVAGKKVK</sequence>
<proteinExistence type="predicted"/>
<gene>
    <name evidence="2" type="ORF">SAMN05444004_1066</name>
</gene>
<feature type="compositionally biased region" description="Basic and acidic residues" evidence="1">
    <location>
        <begin position="1"/>
        <end position="21"/>
    </location>
</feature>
<dbReference type="Proteomes" id="UP000198914">
    <property type="component" value="Unassembled WGS sequence"/>
</dbReference>
<evidence type="ECO:0000313" key="2">
    <source>
        <dbReference type="EMBL" id="SDZ09270.1"/>
    </source>
</evidence>
<dbReference type="EMBL" id="FNPX01000006">
    <property type="protein sequence ID" value="SDZ09270.1"/>
    <property type="molecule type" value="Genomic_DNA"/>
</dbReference>
<reference evidence="3" key="1">
    <citation type="submission" date="2016-10" db="EMBL/GenBank/DDBJ databases">
        <authorList>
            <person name="Varghese N."/>
            <person name="Submissions S."/>
        </authorList>
    </citation>
    <scope>NUCLEOTIDE SEQUENCE [LARGE SCALE GENOMIC DNA]</scope>
    <source>
        <strain evidence="3">DSM 100420</strain>
    </source>
</reference>